<sequence length="240" mass="27591">MVANNLDTTFHSLRIVNIEEMAKDRVQEGVQEVSPVTLTSYSPALLFSKSSTSSCSSSVSSEFGDLGPLPCAPRAARRSTISFGNVEIREYDRTVGVNPSCSDGGPALDLDWTYREKTPISIDNYEHYRFYDEPRRQTRHMRLRCYQREKILINDHSVTMIEIHSARKQINKSIEQRKMTLLKMKFERFHLAEEKIVSKTKKVLGMKKSSKEEIEALWQKPKVSPSNPKLNSKVFRRCTI</sequence>
<dbReference type="AlphaFoldDB" id="A0AAD3H086"/>
<organism evidence="1 2">
    <name type="scientific">Chaetoceros tenuissimus</name>
    <dbReference type="NCBI Taxonomy" id="426638"/>
    <lineage>
        <taxon>Eukaryota</taxon>
        <taxon>Sar</taxon>
        <taxon>Stramenopiles</taxon>
        <taxon>Ochrophyta</taxon>
        <taxon>Bacillariophyta</taxon>
        <taxon>Coscinodiscophyceae</taxon>
        <taxon>Chaetocerotophycidae</taxon>
        <taxon>Chaetocerotales</taxon>
        <taxon>Chaetocerotaceae</taxon>
        <taxon>Chaetoceros</taxon>
    </lineage>
</organism>
<protein>
    <submittedName>
        <fullName evidence="1">Uncharacterized protein</fullName>
    </submittedName>
</protein>
<keyword evidence="2" id="KW-1185">Reference proteome</keyword>
<proteinExistence type="predicted"/>
<name>A0AAD3H086_9STRA</name>
<accession>A0AAD3H086</accession>
<dbReference type="Proteomes" id="UP001054902">
    <property type="component" value="Unassembled WGS sequence"/>
</dbReference>
<dbReference type="EMBL" id="BLLK01000020">
    <property type="protein sequence ID" value="GFH45511.1"/>
    <property type="molecule type" value="Genomic_DNA"/>
</dbReference>
<comment type="caution">
    <text evidence="1">The sequence shown here is derived from an EMBL/GenBank/DDBJ whole genome shotgun (WGS) entry which is preliminary data.</text>
</comment>
<evidence type="ECO:0000313" key="1">
    <source>
        <dbReference type="EMBL" id="GFH45511.1"/>
    </source>
</evidence>
<gene>
    <name evidence="1" type="ORF">CTEN210_01985</name>
</gene>
<reference evidence="1 2" key="1">
    <citation type="journal article" date="2021" name="Sci. Rep.">
        <title>The genome of the diatom Chaetoceros tenuissimus carries an ancient integrated fragment of an extant virus.</title>
        <authorList>
            <person name="Hongo Y."/>
            <person name="Kimura K."/>
            <person name="Takaki Y."/>
            <person name="Yoshida Y."/>
            <person name="Baba S."/>
            <person name="Kobayashi G."/>
            <person name="Nagasaki K."/>
            <person name="Hano T."/>
            <person name="Tomaru Y."/>
        </authorList>
    </citation>
    <scope>NUCLEOTIDE SEQUENCE [LARGE SCALE GENOMIC DNA]</scope>
    <source>
        <strain evidence="1 2">NIES-3715</strain>
    </source>
</reference>
<evidence type="ECO:0000313" key="2">
    <source>
        <dbReference type="Proteomes" id="UP001054902"/>
    </source>
</evidence>